<protein>
    <submittedName>
        <fullName evidence="1">Uncharacterized protein</fullName>
    </submittedName>
</protein>
<accession>A0A0K1LLY7</accession>
<keyword evidence="2" id="KW-1185">Reference proteome</keyword>
<evidence type="ECO:0000313" key="1">
    <source>
        <dbReference type="EMBL" id="AKU43516.1"/>
    </source>
</evidence>
<organism evidence="1 2">
    <name type="scientific">Caulobacter phage Sansa</name>
    <dbReference type="NCBI Taxonomy" id="1675600"/>
    <lineage>
        <taxon>Viruses</taxon>
        <taxon>Duplodnaviria</taxon>
        <taxon>Heunggongvirae</taxon>
        <taxon>Uroviricota</taxon>
        <taxon>Caudoviricetes</taxon>
        <taxon>Sansavirus</taxon>
        <taxon>Sansavirus sansa</taxon>
        <taxon>Caulobacter virus Sansa</taxon>
    </lineage>
</organism>
<proteinExistence type="predicted"/>
<reference evidence="1 2" key="1">
    <citation type="journal article" date="2015" name="Genome Announc.">
        <title>Complete Genome Sequence of Caulobacter crescentus Siphophage Sansa.</title>
        <authorList>
            <person name="Vara L."/>
            <person name="Kane A.A."/>
            <person name="Cahill J.L."/>
            <person name="Rasche E.S."/>
            <person name="Kuty Everett G.F."/>
        </authorList>
    </citation>
    <scope>NUCLEOTIDE SEQUENCE [LARGE SCALE GENOMIC DNA]</scope>
</reference>
<dbReference type="EMBL" id="KT001913">
    <property type="protein sequence ID" value="AKU43516.1"/>
    <property type="molecule type" value="Genomic_DNA"/>
</dbReference>
<gene>
    <name evidence="1" type="ORF">CPT_Sansa112</name>
</gene>
<sequence length="293" mass="33289">MTTQAPKLQTVLHTYSFDVSTKDGRAAWEAFKAERKSGPPCMGPVLANHWAAFRDLDGKTVTLDPGEGNKNLFDNQWNTTEGRRVFDWTLQSDSAPHAPELSAPRNIRRGHYLEQTPEMRELRRNTNVCGYCGHKEEAQRGAVFCPRCIGSEYLKIDDLHLTRMRAVEEQGPRAKLTEAEKAYLVPLYTQAQVHGNTERDKVRIAKERAALAAEFDKAISTATEKRDGMLWLMDHGMKTENVLYYPHTGRFSFGWRRALSEGEVSAVLEVISEFRWPYEIKTEDGRTLNGNIG</sequence>
<dbReference type="Proteomes" id="UP000225322">
    <property type="component" value="Segment"/>
</dbReference>
<name>A0A0K1LLY7_9CAUD</name>
<evidence type="ECO:0000313" key="2">
    <source>
        <dbReference type="Proteomes" id="UP000225322"/>
    </source>
</evidence>